<dbReference type="RefSeq" id="WP_150903545.1">
    <property type="nucleotide sequence ID" value="NZ_VTWT01000004.1"/>
</dbReference>
<accession>A0A5N1IXD3</accession>
<dbReference type="AlphaFoldDB" id="A0A5N1IXD3"/>
<sequence>MDTYNLKPENMRAPENLTEAEIRKSLEELDNKIKTLQARANATTADSNHTYHEHIAALEAKRAKIAEKMSSPEQKSQSAWDEIKKNIENLGEDLRGLIAGGKM</sequence>
<evidence type="ECO:0000313" key="3">
    <source>
        <dbReference type="Proteomes" id="UP000326570"/>
    </source>
</evidence>
<dbReference type="EMBL" id="VTWT01000004">
    <property type="protein sequence ID" value="KAA9338911.1"/>
    <property type="molecule type" value="Genomic_DNA"/>
</dbReference>
<comment type="caution">
    <text evidence="2">The sequence shown here is derived from an EMBL/GenBank/DDBJ whole genome shotgun (WGS) entry which is preliminary data.</text>
</comment>
<gene>
    <name evidence="2" type="ORF">F0P94_08960</name>
</gene>
<evidence type="ECO:0000256" key="1">
    <source>
        <dbReference type="SAM" id="Coils"/>
    </source>
</evidence>
<protein>
    <submittedName>
        <fullName evidence="2">Uncharacterized protein</fullName>
    </submittedName>
</protein>
<organism evidence="2 3">
    <name type="scientific">Adhaeribacter soli</name>
    <dbReference type="NCBI Taxonomy" id="2607655"/>
    <lineage>
        <taxon>Bacteria</taxon>
        <taxon>Pseudomonadati</taxon>
        <taxon>Bacteroidota</taxon>
        <taxon>Cytophagia</taxon>
        <taxon>Cytophagales</taxon>
        <taxon>Hymenobacteraceae</taxon>
        <taxon>Adhaeribacter</taxon>
    </lineage>
</organism>
<keyword evidence="3" id="KW-1185">Reference proteome</keyword>
<evidence type="ECO:0000313" key="2">
    <source>
        <dbReference type="EMBL" id="KAA9338911.1"/>
    </source>
</evidence>
<proteinExistence type="predicted"/>
<dbReference type="Proteomes" id="UP000326570">
    <property type="component" value="Unassembled WGS sequence"/>
</dbReference>
<feature type="coiled-coil region" evidence="1">
    <location>
        <begin position="19"/>
        <end position="46"/>
    </location>
</feature>
<keyword evidence="1" id="KW-0175">Coiled coil</keyword>
<name>A0A5N1IXD3_9BACT</name>
<reference evidence="2 3" key="1">
    <citation type="submission" date="2019-09" db="EMBL/GenBank/DDBJ databases">
        <title>Genome sequence of Adhaeribacter sp. M2.</title>
        <authorList>
            <person name="Srinivasan S."/>
        </authorList>
    </citation>
    <scope>NUCLEOTIDE SEQUENCE [LARGE SCALE GENOMIC DNA]</scope>
    <source>
        <strain evidence="2 3">M2</strain>
    </source>
</reference>